<dbReference type="PROSITE" id="PS50102">
    <property type="entry name" value="RRM"/>
    <property type="match status" value="1"/>
</dbReference>
<dbReference type="Gene3D" id="4.10.1060.10">
    <property type="entry name" value="Zinc finger, RanBP2-type"/>
    <property type="match status" value="2"/>
</dbReference>
<evidence type="ECO:0000259" key="11">
    <source>
        <dbReference type="PROSITE" id="PS50102"/>
    </source>
</evidence>
<dbReference type="SUPFAM" id="SSF90209">
    <property type="entry name" value="Ran binding protein zinc finger-like"/>
    <property type="match status" value="2"/>
</dbReference>
<dbReference type="InterPro" id="IPR001876">
    <property type="entry name" value="Znf_RanBP2"/>
</dbReference>
<feature type="compositionally biased region" description="Gly residues" evidence="10">
    <location>
        <begin position="161"/>
        <end position="195"/>
    </location>
</feature>
<feature type="compositionally biased region" description="Basic residues" evidence="10">
    <location>
        <begin position="408"/>
        <end position="422"/>
    </location>
</feature>
<evidence type="ECO:0000256" key="6">
    <source>
        <dbReference type="ARBA" id="ARBA00022884"/>
    </source>
</evidence>
<comment type="subcellular location">
    <subcellularLocation>
        <location evidence="1">Nucleus</location>
    </subcellularLocation>
</comment>
<dbReference type="PROSITE" id="PS50199">
    <property type="entry name" value="ZF_RANBP2_2"/>
    <property type="match status" value="2"/>
</dbReference>
<accession>A0AAW1S7R6</accession>
<evidence type="ECO:0000256" key="5">
    <source>
        <dbReference type="ARBA" id="ARBA00022833"/>
    </source>
</evidence>
<dbReference type="Gene3D" id="3.30.70.330">
    <property type="match status" value="1"/>
</dbReference>
<feature type="domain" description="RanBP2-type" evidence="12">
    <location>
        <begin position="241"/>
        <end position="269"/>
    </location>
</feature>
<dbReference type="SUPFAM" id="SSF54928">
    <property type="entry name" value="RNA-binding domain, RBD"/>
    <property type="match status" value="1"/>
</dbReference>
<feature type="compositionally biased region" description="Basic and acidic residues" evidence="10">
    <location>
        <begin position="398"/>
        <end position="407"/>
    </location>
</feature>
<evidence type="ECO:0000313" key="13">
    <source>
        <dbReference type="EMBL" id="KAK9841882.1"/>
    </source>
</evidence>
<reference evidence="13 14" key="1">
    <citation type="journal article" date="2024" name="Nat. Commun.">
        <title>Phylogenomics reveals the evolutionary origins of lichenization in chlorophyte algae.</title>
        <authorList>
            <person name="Puginier C."/>
            <person name="Libourel C."/>
            <person name="Otte J."/>
            <person name="Skaloud P."/>
            <person name="Haon M."/>
            <person name="Grisel S."/>
            <person name="Petersen M."/>
            <person name="Berrin J.G."/>
            <person name="Delaux P.M."/>
            <person name="Dal Grande F."/>
            <person name="Keller J."/>
        </authorList>
    </citation>
    <scope>NUCLEOTIDE SEQUENCE [LARGE SCALE GENOMIC DNA]</scope>
    <source>
        <strain evidence="13 14">SAG 2523</strain>
    </source>
</reference>
<dbReference type="Pfam" id="PF00641">
    <property type="entry name" value="Zn_ribbon_RanBP"/>
    <property type="match status" value="2"/>
</dbReference>
<organism evidence="13 14">
    <name type="scientific">Apatococcus fuscideae</name>
    <dbReference type="NCBI Taxonomy" id="2026836"/>
    <lineage>
        <taxon>Eukaryota</taxon>
        <taxon>Viridiplantae</taxon>
        <taxon>Chlorophyta</taxon>
        <taxon>core chlorophytes</taxon>
        <taxon>Trebouxiophyceae</taxon>
        <taxon>Chlorellales</taxon>
        <taxon>Chlorellaceae</taxon>
        <taxon>Apatococcus</taxon>
    </lineage>
</organism>
<name>A0AAW1S7R6_9CHLO</name>
<proteinExistence type="predicted"/>
<dbReference type="PROSITE" id="PS01358">
    <property type="entry name" value="ZF_RANBP2_1"/>
    <property type="match status" value="1"/>
</dbReference>
<evidence type="ECO:0000313" key="14">
    <source>
        <dbReference type="Proteomes" id="UP001485043"/>
    </source>
</evidence>
<dbReference type="InterPro" id="IPR000504">
    <property type="entry name" value="RRM_dom"/>
</dbReference>
<feature type="compositionally biased region" description="Low complexity" evidence="10">
    <location>
        <begin position="201"/>
        <end position="221"/>
    </location>
</feature>
<dbReference type="Pfam" id="PF00076">
    <property type="entry name" value="RRM_1"/>
    <property type="match status" value="1"/>
</dbReference>
<feature type="compositionally biased region" description="Gly residues" evidence="10">
    <location>
        <begin position="95"/>
        <end position="107"/>
    </location>
</feature>
<keyword evidence="5" id="KW-0862">Zinc</keyword>
<dbReference type="PANTHER" id="PTHR12999">
    <property type="entry name" value="ZINC FINGER RAN-BINDING DOMAIN-CONTAINING PROTEIN 2 ZRANB2-RELATED"/>
    <property type="match status" value="1"/>
</dbReference>
<keyword evidence="6 8" id="KW-0694">RNA-binding</keyword>
<evidence type="ECO:0000256" key="8">
    <source>
        <dbReference type="PROSITE-ProRule" id="PRU00176"/>
    </source>
</evidence>
<dbReference type="GO" id="GO:0003723">
    <property type="term" value="F:RNA binding"/>
    <property type="evidence" value="ECO:0007669"/>
    <property type="project" value="UniProtKB-UniRule"/>
</dbReference>
<keyword evidence="2" id="KW-0479">Metal-binding</keyword>
<evidence type="ECO:0000256" key="4">
    <source>
        <dbReference type="ARBA" id="ARBA00022771"/>
    </source>
</evidence>
<dbReference type="Proteomes" id="UP001485043">
    <property type="component" value="Unassembled WGS sequence"/>
</dbReference>
<feature type="domain" description="RRM" evidence="11">
    <location>
        <begin position="1"/>
        <end position="80"/>
    </location>
</feature>
<dbReference type="InterPro" id="IPR035979">
    <property type="entry name" value="RBD_domain_sf"/>
</dbReference>
<evidence type="ECO:0000256" key="10">
    <source>
        <dbReference type="SAM" id="MobiDB-lite"/>
    </source>
</evidence>
<protein>
    <submittedName>
        <fullName evidence="13">Uncharacterized protein</fullName>
    </submittedName>
</protein>
<keyword evidence="3" id="KW-0677">Repeat</keyword>
<feature type="region of interest" description="Disordered" evidence="10">
    <location>
        <begin position="86"/>
        <end position="107"/>
    </location>
</feature>
<feature type="region of interest" description="Disordered" evidence="10">
    <location>
        <begin position="161"/>
        <end position="244"/>
    </location>
</feature>
<evidence type="ECO:0000256" key="1">
    <source>
        <dbReference type="ARBA" id="ARBA00004123"/>
    </source>
</evidence>
<dbReference type="FunFam" id="4.10.1060.10:FF:000004">
    <property type="entry name" value="Zinc finger Ran-binding domain-containing protein 2"/>
    <property type="match status" value="1"/>
</dbReference>
<dbReference type="SMART" id="SM00547">
    <property type="entry name" value="ZnF_RBZ"/>
    <property type="match status" value="2"/>
</dbReference>
<evidence type="ECO:0000256" key="9">
    <source>
        <dbReference type="PROSITE-ProRule" id="PRU00322"/>
    </source>
</evidence>
<evidence type="ECO:0000256" key="2">
    <source>
        <dbReference type="ARBA" id="ARBA00022723"/>
    </source>
</evidence>
<keyword evidence="7" id="KW-0539">Nucleus</keyword>
<dbReference type="PANTHER" id="PTHR12999:SF17">
    <property type="entry name" value="ZINC FINGER RAN-BINDING DOMAIN-CONTAINING PROTEIN 2"/>
    <property type="match status" value="1"/>
</dbReference>
<comment type="caution">
    <text evidence="13">The sequence shown here is derived from an EMBL/GenBank/DDBJ whole genome shotgun (WGS) entry which is preliminary data.</text>
</comment>
<evidence type="ECO:0000256" key="3">
    <source>
        <dbReference type="ARBA" id="ARBA00022737"/>
    </source>
</evidence>
<keyword evidence="4 9" id="KW-0863">Zinc-finger</keyword>
<dbReference type="InterPro" id="IPR036443">
    <property type="entry name" value="Znf_RanBP2_sf"/>
</dbReference>
<feature type="region of interest" description="Disordered" evidence="10">
    <location>
        <begin position="342"/>
        <end position="428"/>
    </location>
</feature>
<evidence type="ECO:0000259" key="12">
    <source>
        <dbReference type="PROSITE" id="PS50199"/>
    </source>
</evidence>
<feature type="domain" description="RanBP2-type" evidence="12">
    <location>
        <begin position="319"/>
        <end position="348"/>
    </location>
</feature>
<sequence length="428" mass="42336">MPPGTTEAEVEAHFGSIGIIKMDKKKGGKKIWLYKDKATGELKGDGTVSYEDPFSAGSAVEWFNGKDYKGCTLSVSLAEQRGAGAQEYGRRGGRGGRGGGFGGGGRGGGSRDYGGGGGGYGGGGGGGGGGYGGGGGGGSYGGGGSGGYGAGDSGGYGGGGGYGSSRGSDRGGGGSGYPPRGSDGGSKGGGGGGYGAPPADPYAAAAAPAQAPYDPYAAGGEDASRGGGGGMGGPPKPKEVREGDWACSCGNTNYAWRDKCNRCGNVREGGGGGGGGGGRGGPGGSRGGGRGEAPRGDGGRGGGRAPVTAAPQGPPGMFAPDDWACSSCGNMNWARRKDCNMCHTAKPGTVDTSRHGNAGGFKELDEDELAASRQRRRAKDDDGEMYDEFGRLKKKNRSREDSREGSGSRHRSRSPSGRSGRHSSHDRY</sequence>
<feature type="region of interest" description="Disordered" evidence="10">
    <location>
        <begin position="265"/>
        <end position="322"/>
    </location>
</feature>
<keyword evidence="14" id="KW-1185">Reference proteome</keyword>
<dbReference type="InterPro" id="IPR012677">
    <property type="entry name" value="Nucleotide-bd_a/b_plait_sf"/>
</dbReference>
<evidence type="ECO:0000256" key="7">
    <source>
        <dbReference type="ARBA" id="ARBA00023242"/>
    </source>
</evidence>
<gene>
    <name evidence="13" type="ORF">WJX84_012255</name>
</gene>
<dbReference type="EMBL" id="JALJOV010001762">
    <property type="protein sequence ID" value="KAK9841882.1"/>
    <property type="molecule type" value="Genomic_DNA"/>
</dbReference>
<dbReference type="GO" id="GO:0008270">
    <property type="term" value="F:zinc ion binding"/>
    <property type="evidence" value="ECO:0007669"/>
    <property type="project" value="UniProtKB-KW"/>
</dbReference>
<dbReference type="AlphaFoldDB" id="A0AAW1S7R6"/>
<dbReference type="GO" id="GO:0005634">
    <property type="term" value="C:nucleus"/>
    <property type="evidence" value="ECO:0007669"/>
    <property type="project" value="UniProtKB-SubCell"/>
</dbReference>
<dbReference type="CDD" id="cd12534">
    <property type="entry name" value="RRM_SARFH"/>
    <property type="match status" value="1"/>
</dbReference>
<feature type="compositionally biased region" description="Gly residues" evidence="10">
    <location>
        <begin position="267"/>
        <end position="291"/>
    </location>
</feature>